<dbReference type="PROSITE" id="PS51061">
    <property type="entry name" value="R3H"/>
    <property type="match status" value="1"/>
</dbReference>
<dbReference type="PANTHER" id="PTHR35800">
    <property type="entry name" value="PROTEIN JAG"/>
    <property type="match status" value="1"/>
</dbReference>
<keyword evidence="3 6" id="KW-0133">Cell shape</keyword>
<protein>
    <recommendedName>
        <fullName evidence="6">RNA-binding protein KhpB</fullName>
    </recommendedName>
    <alternativeName>
        <fullName evidence="6">RNA-binding protein EloR</fullName>
    </alternativeName>
</protein>
<keyword evidence="1 6" id="KW-0963">Cytoplasm</keyword>
<keyword evidence="5 6" id="KW-0961">Cell wall biogenesis/degradation</keyword>
<dbReference type="InterPro" id="IPR039247">
    <property type="entry name" value="KhpB"/>
</dbReference>
<comment type="subcellular location">
    <subcellularLocation>
        <location evidence="6">Cytoplasm</location>
    </subcellularLocation>
</comment>
<dbReference type="GO" id="GO:0005737">
    <property type="term" value="C:cytoplasm"/>
    <property type="evidence" value="ECO:0007669"/>
    <property type="project" value="UniProtKB-SubCell"/>
</dbReference>
<evidence type="ECO:0000256" key="2">
    <source>
        <dbReference type="ARBA" id="ARBA00022884"/>
    </source>
</evidence>
<dbReference type="InterPro" id="IPR036867">
    <property type="entry name" value="R3H_dom_sf"/>
</dbReference>
<dbReference type="NCBIfam" id="NF041568">
    <property type="entry name" value="Jag_EloR"/>
    <property type="match status" value="1"/>
</dbReference>
<reference evidence="8 9" key="1">
    <citation type="submission" date="2019-09" db="EMBL/GenBank/DDBJ databases">
        <title>Complete Genome Sequence of Lactobacillus nenjiangensis SH-Y15, isolated from sauerkraut.</title>
        <authorList>
            <person name="Yang H."/>
        </authorList>
    </citation>
    <scope>NUCLEOTIDE SEQUENCE [LARGE SCALE GENOMIC DNA]</scope>
    <source>
        <strain evidence="8 9">SH-Y15</strain>
    </source>
</reference>
<dbReference type="Proteomes" id="UP000325295">
    <property type="component" value="Chromosome"/>
</dbReference>
<dbReference type="GO" id="GO:0009252">
    <property type="term" value="P:peptidoglycan biosynthetic process"/>
    <property type="evidence" value="ECO:0007669"/>
    <property type="project" value="UniProtKB-UniRule"/>
</dbReference>
<dbReference type="GO" id="GO:0003723">
    <property type="term" value="F:RNA binding"/>
    <property type="evidence" value="ECO:0007669"/>
    <property type="project" value="UniProtKB-UniRule"/>
</dbReference>
<gene>
    <name evidence="6" type="primary">khpB</name>
    <name evidence="6" type="synonym">eloR</name>
    <name evidence="8" type="ORF">F0161_11055</name>
</gene>
<evidence type="ECO:0000259" key="7">
    <source>
        <dbReference type="PROSITE" id="PS51061"/>
    </source>
</evidence>
<comment type="function">
    <text evidence="6">A probable RNA chaperone. Forms a complex with KhpA which binds to cellular RNA and controls its expression. Plays a role in peptidoglycan (PG) homeostasis and cell length regulation.</text>
</comment>
<dbReference type="GO" id="GO:0071555">
    <property type="term" value="P:cell wall organization"/>
    <property type="evidence" value="ECO:0007669"/>
    <property type="project" value="UniProtKB-KW"/>
</dbReference>
<comment type="subunit">
    <text evidence="6">Forms a complex with KhpA.</text>
</comment>
<feature type="domain" description="R3H" evidence="7">
    <location>
        <begin position="190"/>
        <end position="256"/>
    </location>
</feature>
<dbReference type="SMART" id="SM01245">
    <property type="entry name" value="Jag_N"/>
    <property type="match status" value="1"/>
</dbReference>
<dbReference type="InterPro" id="IPR015946">
    <property type="entry name" value="KH_dom-like_a/b"/>
</dbReference>
<evidence type="ECO:0000256" key="4">
    <source>
        <dbReference type="ARBA" id="ARBA00023186"/>
    </source>
</evidence>
<dbReference type="InterPro" id="IPR034079">
    <property type="entry name" value="R3H_KhpB"/>
</dbReference>
<dbReference type="Pfam" id="PF01424">
    <property type="entry name" value="R3H"/>
    <property type="match status" value="1"/>
</dbReference>
<proteinExistence type="inferred from homology"/>
<dbReference type="CDD" id="cd02644">
    <property type="entry name" value="R3H_jag"/>
    <property type="match status" value="1"/>
</dbReference>
<accession>A0A5P1X321</accession>
<sequence>MVAEIKQGGQQDMATFTGKTVAEAIENGLVTLKVTKNEANIKVINAPKTGLFGRVRKEAEVEIVPIGSQYHLIGEEQSADEAPNLESTNTVNENETMSDDQVRSMLISSLSHATAEYVKDLAAKRDIIVSYEIKTTANQFLIDLSTTNESQLIGTRGTTINELQEQANQFVQQAKLDDIDVVLDTKDYRAKRSEILKKVAERAAKEVANSEESVYFDPMPEFERVQIHEFLKDNKKVRSYSEGKGKQRVVVVAPRTKLSD</sequence>
<dbReference type="KEGG" id="lnn:F0161_11055"/>
<keyword evidence="9" id="KW-1185">Reference proteome</keyword>
<keyword evidence="2 6" id="KW-0694">RNA-binding</keyword>
<dbReference type="OrthoDB" id="9794483at2"/>
<dbReference type="InterPro" id="IPR032782">
    <property type="entry name" value="KhpB_N"/>
</dbReference>
<dbReference type="SUPFAM" id="SSF82708">
    <property type="entry name" value="R3H domain"/>
    <property type="match status" value="1"/>
</dbReference>
<evidence type="ECO:0000313" key="8">
    <source>
        <dbReference type="EMBL" id="QER68312.1"/>
    </source>
</evidence>
<dbReference type="InterPro" id="IPR001374">
    <property type="entry name" value="R3H_dom"/>
</dbReference>
<dbReference type="Gene3D" id="3.30.300.20">
    <property type="match status" value="1"/>
</dbReference>
<name>A0A5P1X321_9LACO</name>
<comment type="domain">
    <text evidence="6">Has an N-terminal Jag-N domain and 2 RNA-binding domains (KH and R3H).</text>
</comment>
<evidence type="ECO:0000256" key="5">
    <source>
        <dbReference type="ARBA" id="ARBA00023316"/>
    </source>
</evidence>
<comment type="caution">
    <text evidence="6">Lacks conserved residue(s) required for the propagation of feature annotation.</text>
</comment>
<dbReference type="PANTHER" id="PTHR35800:SF1">
    <property type="entry name" value="RNA-BINDING PROTEIN KHPB"/>
    <property type="match status" value="1"/>
</dbReference>
<dbReference type="Gene3D" id="3.30.1370.50">
    <property type="entry name" value="R3H-like domain"/>
    <property type="match status" value="1"/>
</dbReference>
<evidence type="ECO:0000256" key="6">
    <source>
        <dbReference type="HAMAP-Rule" id="MF_00867"/>
    </source>
</evidence>
<dbReference type="SMART" id="SM00393">
    <property type="entry name" value="R3H"/>
    <property type="match status" value="1"/>
</dbReference>
<evidence type="ECO:0000313" key="9">
    <source>
        <dbReference type="Proteomes" id="UP000325295"/>
    </source>
</evidence>
<comment type="similarity">
    <text evidence="6">Belongs to the KhpB RNA-binding protein family.</text>
</comment>
<dbReference type="InterPro" id="IPR038247">
    <property type="entry name" value="Jag_N_dom_sf"/>
</dbReference>
<evidence type="ECO:0000256" key="1">
    <source>
        <dbReference type="ARBA" id="ARBA00022490"/>
    </source>
</evidence>
<dbReference type="HAMAP" id="MF_00867">
    <property type="entry name" value="KhpB"/>
    <property type="match status" value="1"/>
</dbReference>
<keyword evidence="4 6" id="KW-0143">Chaperone</keyword>
<dbReference type="GO" id="GO:0008360">
    <property type="term" value="P:regulation of cell shape"/>
    <property type="evidence" value="ECO:0007669"/>
    <property type="project" value="UniProtKB-KW"/>
</dbReference>
<dbReference type="Pfam" id="PF14804">
    <property type="entry name" value="Jag_N"/>
    <property type="match status" value="1"/>
</dbReference>
<dbReference type="Gene3D" id="3.30.30.80">
    <property type="entry name" value="probable RNA-binding protein from clostridium symbiosum atcc 14940"/>
    <property type="match status" value="1"/>
</dbReference>
<dbReference type="AlphaFoldDB" id="A0A5P1X321"/>
<organism evidence="8 9">
    <name type="scientific">Paucilactobacillus nenjiangensis</name>
    <dbReference type="NCBI Taxonomy" id="1296540"/>
    <lineage>
        <taxon>Bacteria</taxon>
        <taxon>Bacillati</taxon>
        <taxon>Bacillota</taxon>
        <taxon>Bacilli</taxon>
        <taxon>Lactobacillales</taxon>
        <taxon>Lactobacillaceae</taxon>
        <taxon>Paucilactobacillus</taxon>
    </lineage>
</organism>
<dbReference type="EMBL" id="CP043939">
    <property type="protein sequence ID" value="QER68312.1"/>
    <property type="molecule type" value="Genomic_DNA"/>
</dbReference>
<evidence type="ECO:0000256" key="3">
    <source>
        <dbReference type="ARBA" id="ARBA00022960"/>
    </source>
</evidence>